<dbReference type="Proteomes" id="UP000789702">
    <property type="component" value="Unassembled WGS sequence"/>
</dbReference>
<gene>
    <name evidence="1" type="ORF">DHETER_LOCUS12475</name>
</gene>
<organism evidence="1 2">
    <name type="scientific">Dentiscutata heterogama</name>
    <dbReference type="NCBI Taxonomy" id="1316150"/>
    <lineage>
        <taxon>Eukaryota</taxon>
        <taxon>Fungi</taxon>
        <taxon>Fungi incertae sedis</taxon>
        <taxon>Mucoromycota</taxon>
        <taxon>Glomeromycotina</taxon>
        <taxon>Glomeromycetes</taxon>
        <taxon>Diversisporales</taxon>
        <taxon>Gigasporaceae</taxon>
        <taxon>Dentiscutata</taxon>
    </lineage>
</organism>
<comment type="caution">
    <text evidence="1">The sequence shown here is derived from an EMBL/GenBank/DDBJ whole genome shotgun (WGS) entry which is preliminary data.</text>
</comment>
<proteinExistence type="predicted"/>
<feature type="non-terminal residue" evidence="1">
    <location>
        <position position="178"/>
    </location>
</feature>
<reference evidence="1" key="1">
    <citation type="submission" date="2021-06" db="EMBL/GenBank/DDBJ databases">
        <authorList>
            <person name="Kallberg Y."/>
            <person name="Tangrot J."/>
            <person name="Rosling A."/>
        </authorList>
    </citation>
    <scope>NUCLEOTIDE SEQUENCE</scope>
    <source>
        <strain evidence="1">IL203A</strain>
    </source>
</reference>
<feature type="non-terminal residue" evidence="1">
    <location>
        <position position="1"/>
    </location>
</feature>
<evidence type="ECO:0000313" key="1">
    <source>
        <dbReference type="EMBL" id="CAG8714789.1"/>
    </source>
</evidence>
<accession>A0ACA9PLB6</accession>
<protein>
    <submittedName>
        <fullName evidence="1">5411_t:CDS:1</fullName>
    </submittedName>
</protein>
<name>A0ACA9PLB6_9GLOM</name>
<keyword evidence="2" id="KW-1185">Reference proteome</keyword>
<sequence>KPLISFGIKLPKLPKLLFIYETLKILDTSLIKNGIEKWLEHEGYINSYCYKEKLNTPKIILDSLTTMFLRRSKGLEELSINDLHMLPTTTTFLNNMSGITQLKTLRVNFRCYKDYEDIISMKRVMNKLDLKVVPSDASDALVNIMKSHKKLENLELDANRIGRSVEARYALSQANAYF</sequence>
<evidence type="ECO:0000313" key="2">
    <source>
        <dbReference type="Proteomes" id="UP000789702"/>
    </source>
</evidence>
<dbReference type="EMBL" id="CAJVPU010030711">
    <property type="protein sequence ID" value="CAG8714789.1"/>
    <property type="molecule type" value="Genomic_DNA"/>
</dbReference>